<proteinExistence type="predicted"/>
<name>A0A1I2C1B1_9BACT</name>
<sequence length="278" mass="29793">MEQRSARGLTQAIAEVRGQRNIGYDARLRAKRNETIMIRLRRVFGVTSFAVAGFLFGCFAEDSGECSAGAPCPRRGEACDDTTKTCELQMLDVDATGPDPAPAGFTDTLPFFRGTVCAATNIQPGDKIPVKLEMCVDPCVTSKGHKFKSQYKCNGTVCEAALVVYLPDAVGAACPAAAFGEFPKANCKYVTIEASAGPLSTQSSGAITGTGTLELPFLTNEDAKEIDATNNYDAVWQIIYKYPQDSGRVFQLSMNPNNPPAPPDCKDPAKCTCKEIGF</sequence>
<evidence type="ECO:0000313" key="1">
    <source>
        <dbReference type="EMBL" id="SFE62236.1"/>
    </source>
</evidence>
<organism evidence="1 2">
    <name type="scientific">Nannocystis exedens</name>
    <dbReference type="NCBI Taxonomy" id="54"/>
    <lineage>
        <taxon>Bacteria</taxon>
        <taxon>Pseudomonadati</taxon>
        <taxon>Myxococcota</taxon>
        <taxon>Polyangia</taxon>
        <taxon>Nannocystales</taxon>
        <taxon>Nannocystaceae</taxon>
        <taxon>Nannocystis</taxon>
    </lineage>
</organism>
<dbReference type="AlphaFoldDB" id="A0A1I2C1B1"/>
<reference evidence="2" key="1">
    <citation type="submission" date="2016-10" db="EMBL/GenBank/DDBJ databases">
        <authorList>
            <person name="Varghese N."/>
            <person name="Submissions S."/>
        </authorList>
    </citation>
    <scope>NUCLEOTIDE SEQUENCE [LARGE SCALE GENOMIC DNA]</scope>
    <source>
        <strain evidence="2">ATCC 25963</strain>
    </source>
</reference>
<dbReference type="EMBL" id="FOMX01000016">
    <property type="protein sequence ID" value="SFE62236.1"/>
    <property type="molecule type" value="Genomic_DNA"/>
</dbReference>
<dbReference type="Proteomes" id="UP000199400">
    <property type="component" value="Unassembled WGS sequence"/>
</dbReference>
<gene>
    <name evidence="1" type="ORF">SAMN02745121_04911</name>
</gene>
<protein>
    <submittedName>
        <fullName evidence="1">Uncharacterized protein</fullName>
    </submittedName>
</protein>
<evidence type="ECO:0000313" key="2">
    <source>
        <dbReference type="Proteomes" id="UP000199400"/>
    </source>
</evidence>
<keyword evidence="2" id="KW-1185">Reference proteome</keyword>
<dbReference type="STRING" id="54.SAMN02745121_04911"/>
<accession>A0A1I2C1B1</accession>